<evidence type="ECO:0000313" key="2">
    <source>
        <dbReference type="WBParaSite" id="jg14909"/>
    </source>
</evidence>
<dbReference type="WBParaSite" id="jg14909">
    <property type="protein sequence ID" value="jg14909"/>
    <property type="gene ID" value="jg14909"/>
</dbReference>
<accession>A0A915D378</accession>
<keyword evidence="1" id="KW-1185">Reference proteome</keyword>
<protein>
    <submittedName>
        <fullName evidence="2">FAR1 domain-containing protein</fullName>
    </submittedName>
</protein>
<name>A0A915D378_9BILA</name>
<dbReference type="AlphaFoldDB" id="A0A915D378"/>
<organism evidence="1 2">
    <name type="scientific">Ditylenchus dipsaci</name>
    <dbReference type="NCBI Taxonomy" id="166011"/>
    <lineage>
        <taxon>Eukaryota</taxon>
        <taxon>Metazoa</taxon>
        <taxon>Ecdysozoa</taxon>
        <taxon>Nematoda</taxon>
        <taxon>Chromadorea</taxon>
        <taxon>Rhabditida</taxon>
        <taxon>Tylenchina</taxon>
        <taxon>Tylenchomorpha</taxon>
        <taxon>Sphaerularioidea</taxon>
        <taxon>Anguinidae</taxon>
        <taxon>Anguininae</taxon>
        <taxon>Ditylenchus</taxon>
    </lineage>
</organism>
<evidence type="ECO:0000313" key="1">
    <source>
        <dbReference type="Proteomes" id="UP000887574"/>
    </source>
</evidence>
<dbReference type="Proteomes" id="UP000887574">
    <property type="component" value="Unplaced"/>
</dbReference>
<sequence length="208" mass="24703">MQPAKWSPTINSVKRLDHICLHYNVFPQSTSFLDDIQKNYACRYADRRKCLFELRADRREDNFYEIKTKRAHTCNATLFRHGFSLKSFKAPNTVKSRANSTHSCKKQKQPQLGRPVQQWDFVKEYASLQEFEKVRRNLGLIRQQTEKSRTGSVMRKRFRCKTISRKIHTNCPFAMYAEWLGNSTIKIYMLRNALHNHELDDKKVTHCE</sequence>
<reference evidence="2" key="1">
    <citation type="submission" date="2022-11" db="UniProtKB">
        <authorList>
            <consortium name="WormBaseParasite"/>
        </authorList>
    </citation>
    <scope>IDENTIFICATION</scope>
</reference>
<proteinExistence type="predicted"/>